<organism evidence="1">
    <name type="scientific">viral metagenome</name>
    <dbReference type="NCBI Taxonomy" id="1070528"/>
    <lineage>
        <taxon>unclassified sequences</taxon>
        <taxon>metagenomes</taxon>
        <taxon>organismal metagenomes</taxon>
    </lineage>
</organism>
<dbReference type="AlphaFoldDB" id="A0A6M3L193"/>
<accession>A0A6M3L193</accession>
<dbReference type="AntiFam" id="ANF00010">
    <property type="entry name" value="tRNA translation"/>
</dbReference>
<reference evidence="1" key="1">
    <citation type="submission" date="2020-03" db="EMBL/GenBank/DDBJ databases">
        <title>The deep terrestrial virosphere.</title>
        <authorList>
            <person name="Holmfeldt K."/>
            <person name="Nilsson E."/>
            <person name="Simone D."/>
            <person name="Lopez-Fernandez M."/>
            <person name="Wu X."/>
            <person name="de Brujin I."/>
            <person name="Lundin D."/>
            <person name="Andersson A."/>
            <person name="Bertilsson S."/>
            <person name="Dopson M."/>
        </authorList>
    </citation>
    <scope>NUCLEOTIDE SEQUENCE</scope>
    <source>
        <strain evidence="1">MM415B02838</strain>
    </source>
</reference>
<proteinExistence type="predicted"/>
<gene>
    <name evidence="1" type="ORF">MM415B02838_0013</name>
</gene>
<protein>
    <submittedName>
        <fullName evidence="1">Uncharacterized protein</fullName>
    </submittedName>
</protein>
<dbReference type="EMBL" id="MT142748">
    <property type="protein sequence ID" value="QJA88030.1"/>
    <property type="molecule type" value="Genomic_DNA"/>
</dbReference>
<evidence type="ECO:0000313" key="1">
    <source>
        <dbReference type="EMBL" id="QJA88030.1"/>
    </source>
</evidence>
<sequence>MEEDIKRYIIRDKVDREVNRIQGIAQMVERMVWDHEAAGSSPASLTSGGSIGCGLQWPVVGAKMYQASQDERLLDEEREGKIILFLDPSTRVWRGYTPEILWCSGGGGVLSPQKF</sequence>
<name>A0A6M3L193_9ZZZZ</name>